<sequence length="470" mass="52145">PRVPISTGVGPAWRGKGRERCWWAALDLADDSDPPLLFQPSHRSNPPSHQRRYPPRIPGPVCALCGAAYIIIVSSLSPRHYIAVGELQASPHSSSISLWSSSLRRLASETKELTRRTQRISKRIVQCNKGSMTLCADFDALRASAADVRIVTSDGQSIAAHSCVLASASPVLERMIDRARRGWGADCTIRVLGVSFDAVRAFLHFLYSAKVAPEEEELVGAHGAQLLALAHAYRVGWLKRAAEAAVSARLTPERAVDMLKLARLCDARRLYLRCARLAAKDFSAVERSDGWRFARRHDAALQLELLQLLEDADQRKERWARERAAQEACRQLGEAMASLDHIFPSDGPARGDAPCDKAGCTCRGLQLLMRHFATCARKAAPGGCARCKRMLQLFRLHASVCDRPDKACRVPLCSHFKAKAQTEKEDKTWRLLVKKVTRAKVMSSLADRKVVPEVVVMSWTMYNGRVAKLR</sequence>
<dbReference type="Gramene" id="AET2Gv20767900.8">
    <property type="protein sequence ID" value="AET2Gv20767900.8"/>
    <property type="gene ID" value="AET2Gv20767900"/>
</dbReference>
<evidence type="ECO:0000256" key="2">
    <source>
        <dbReference type="ARBA" id="ARBA00022723"/>
    </source>
</evidence>
<evidence type="ECO:0000313" key="7">
    <source>
        <dbReference type="EnsemblPlants" id="AET2Gv20767900.8"/>
    </source>
</evidence>
<dbReference type="Gene3D" id="1.25.40.420">
    <property type="match status" value="1"/>
</dbReference>
<dbReference type="Pfam" id="PF02135">
    <property type="entry name" value="zf-TAZ"/>
    <property type="match status" value="1"/>
</dbReference>
<dbReference type="InterPro" id="IPR000197">
    <property type="entry name" value="Znf_TAZ"/>
</dbReference>
<reference evidence="8" key="1">
    <citation type="journal article" date="2014" name="Science">
        <title>Ancient hybridizations among the ancestral genomes of bread wheat.</title>
        <authorList>
            <consortium name="International Wheat Genome Sequencing Consortium,"/>
            <person name="Marcussen T."/>
            <person name="Sandve S.R."/>
            <person name="Heier L."/>
            <person name="Spannagl M."/>
            <person name="Pfeifer M."/>
            <person name="Jakobsen K.S."/>
            <person name="Wulff B.B."/>
            <person name="Steuernagel B."/>
            <person name="Mayer K.F."/>
            <person name="Olsen O.A."/>
        </authorList>
    </citation>
    <scope>NUCLEOTIDE SEQUENCE [LARGE SCALE GENOMIC DNA]</scope>
    <source>
        <strain evidence="8">cv. AL8/78</strain>
    </source>
</reference>
<feature type="domain" description="BTB" evidence="6">
    <location>
        <begin position="146"/>
        <end position="215"/>
    </location>
</feature>
<evidence type="ECO:0000256" key="1">
    <source>
        <dbReference type="ARBA" id="ARBA00004906"/>
    </source>
</evidence>
<dbReference type="GO" id="GO:0005516">
    <property type="term" value="F:calmodulin binding"/>
    <property type="evidence" value="ECO:0007669"/>
    <property type="project" value="UniProtKB-ARBA"/>
</dbReference>
<dbReference type="SUPFAM" id="SSF57933">
    <property type="entry name" value="TAZ domain"/>
    <property type="match status" value="1"/>
</dbReference>
<dbReference type="SMART" id="SM00225">
    <property type="entry name" value="BTB"/>
    <property type="match status" value="1"/>
</dbReference>
<reference evidence="7" key="3">
    <citation type="journal article" date="2017" name="Nature">
        <title>Genome sequence of the progenitor of the wheat D genome Aegilops tauschii.</title>
        <authorList>
            <person name="Luo M.C."/>
            <person name="Gu Y.Q."/>
            <person name="Puiu D."/>
            <person name="Wang H."/>
            <person name="Twardziok S.O."/>
            <person name="Deal K.R."/>
            <person name="Huo N."/>
            <person name="Zhu T."/>
            <person name="Wang L."/>
            <person name="Wang Y."/>
            <person name="McGuire P.E."/>
            <person name="Liu S."/>
            <person name="Long H."/>
            <person name="Ramasamy R.K."/>
            <person name="Rodriguez J.C."/>
            <person name="Van S.L."/>
            <person name="Yuan L."/>
            <person name="Wang Z."/>
            <person name="Xia Z."/>
            <person name="Xiao L."/>
            <person name="Anderson O.D."/>
            <person name="Ouyang S."/>
            <person name="Liang Y."/>
            <person name="Zimin A.V."/>
            <person name="Pertea G."/>
            <person name="Qi P."/>
            <person name="Bennetzen J.L."/>
            <person name="Dai X."/>
            <person name="Dawson M.W."/>
            <person name="Muller H.G."/>
            <person name="Kugler K."/>
            <person name="Rivarola-Duarte L."/>
            <person name="Spannagl M."/>
            <person name="Mayer K.F.X."/>
            <person name="Lu F.H."/>
            <person name="Bevan M.W."/>
            <person name="Leroy P."/>
            <person name="Li P."/>
            <person name="You F.M."/>
            <person name="Sun Q."/>
            <person name="Liu Z."/>
            <person name="Lyons E."/>
            <person name="Wicker T."/>
            <person name="Salzberg S.L."/>
            <person name="Devos K.M."/>
            <person name="Dvorak J."/>
        </authorList>
    </citation>
    <scope>NUCLEOTIDE SEQUENCE [LARGE SCALE GENOMIC DNA]</scope>
    <source>
        <strain evidence="7">cv. AL8/78</strain>
    </source>
</reference>
<dbReference type="Gene3D" id="3.30.710.10">
    <property type="entry name" value="Potassium Channel Kv1.1, Chain A"/>
    <property type="match status" value="1"/>
</dbReference>
<keyword evidence="4" id="KW-0833">Ubl conjugation pathway</keyword>
<keyword evidence="2" id="KW-0479">Metal-binding</keyword>
<dbReference type="STRING" id="200361.A0A453C829"/>
<dbReference type="Gene3D" id="1.20.1020.10">
    <property type="entry name" value="TAZ domain"/>
    <property type="match status" value="1"/>
</dbReference>
<dbReference type="Pfam" id="PF00651">
    <property type="entry name" value="BTB"/>
    <property type="match status" value="1"/>
</dbReference>
<keyword evidence="5" id="KW-0862">Zinc</keyword>
<dbReference type="GO" id="GO:0009751">
    <property type="term" value="P:response to salicylic acid"/>
    <property type="evidence" value="ECO:0007669"/>
    <property type="project" value="UniProtKB-ARBA"/>
</dbReference>
<organism evidence="7 8">
    <name type="scientific">Aegilops tauschii subsp. strangulata</name>
    <name type="common">Goatgrass</name>
    <dbReference type="NCBI Taxonomy" id="200361"/>
    <lineage>
        <taxon>Eukaryota</taxon>
        <taxon>Viridiplantae</taxon>
        <taxon>Streptophyta</taxon>
        <taxon>Embryophyta</taxon>
        <taxon>Tracheophyta</taxon>
        <taxon>Spermatophyta</taxon>
        <taxon>Magnoliopsida</taxon>
        <taxon>Liliopsida</taxon>
        <taxon>Poales</taxon>
        <taxon>Poaceae</taxon>
        <taxon>BOP clade</taxon>
        <taxon>Pooideae</taxon>
        <taxon>Triticodae</taxon>
        <taxon>Triticeae</taxon>
        <taxon>Triticinae</taxon>
        <taxon>Aegilops</taxon>
    </lineage>
</organism>
<keyword evidence="8" id="KW-1185">Reference proteome</keyword>
<dbReference type="FunFam" id="1.20.1020.10:FF:000004">
    <property type="entry name" value="BTB/POZ and TAZ domain-containing protein 2"/>
    <property type="match status" value="1"/>
</dbReference>
<dbReference type="SMART" id="SM00551">
    <property type="entry name" value="ZnF_TAZ"/>
    <property type="match status" value="1"/>
</dbReference>
<dbReference type="GO" id="GO:0005634">
    <property type="term" value="C:nucleus"/>
    <property type="evidence" value="ECO:0007669"/>
    <property type="project" value="TreeGrafter"/>
</dbReference>
<comment type="pathway">
    <text evidence="1">Protein modification; protein ubiquitination.</text>
</comment>
<dbReference type="AlphaFoldDB" id="A0A453C829"/>
<evidence type="ECO:0000256" key="3">
    <source>
        <dbReference type="ARBA" id="ARBA00022771"/>
    </source>
</evidence>
<dbReference type="FunFam" id="1.25.40.420:FF:000012">
    <property type="entry name" value="BTB/POZ and TAZ domain-containing protein 2"/>
    <property type="match status" value="1"/>
</dbReference>
<reference evidence="7" key="4">
    <citation type="submission" date="2019-03" db="UniProtKB">
        <authorList>
            <consortium name="EnsemblPlants"/>
        </authorList>
    </citation>
    <scope>IDENTIFICATION</scope>
</reference>
<dbReference type="SUPFAM" id="SSF54695">
    <property type="entry name" value="POZ domain"/>
    <property type="match status" value="1"/>
</dbReference>
<dbReference type="GO" id="GO:0008270">
    <property type="term" value="F:zinc ion binding"/>
    <property type="evidence" value="ECO:0007669"/>
    <property type="project" value="UniProtKB-KW"/>
</dbReference>
<dbReference type="PANTHER" id="PTHR46287">
    <property type="entry name" value="BTB/POZ AND TAZ DOMAIN-CONTAINING PROTEIN 3-RELATED"/>
    <property type="match status" value="1"/>
</dbReference>
<protein>
    <recommendedName>
        <fullName evidence="6">BTB domain-containing protein</fullName>
    </recommendedName>
</protein>
<dbReference type="PROSITE" id="PS50097">
    <property type="entry name" value="BTB"/>
    <property type="match status" value="1"/>
</dbReference>
<name>A0A453C829_AEGTS</name>
<dbReference type="InterPro" id="IPR044513">
    <property type="entry name" value="BT1/2/3/4/5"/>
</dbReference>
<proteinExistence type="predicted"/>
<dbReference type="InterPro" id="IPR011333">
    <property type="entry name" value="SKP1/BTB/POZ_sf"/>
</dbReference>
<dbReference type="GO" id="GO:0009725">
    <property type="term" value="P:response to hormone"/>
    <property type="evidence" value="ECO:0007669"/>
    <property type="project" value="UniProtKB-ARBA"/>
</dbReference>
<dbReference type="Proteomes" id="UP000015105">
    <property type="component" value="Chromosome 2D"/>
</dbReference>
<dbReference type="GO" id="GO:0042542">
    <property type="term" value="P:response to hydrogen peroxide"/>
    <property type="evidence" value="ECO:0007669"/>
    <property type="project" value="UniProtKB-ARBA"/>
</dbReference>
<dbReference type="FunFam" id="3.30.710.10:FF:000174">
    <property type="entry name" value="BTB/POZ and TAZ domain-containing protein 2"/>
    <property type="match status" value="1"/>
</dbReference>
<evidence type="ECO:0000256" key="4">
    <source>
        <dbReference type="ARBA" id="ARBA00022786"/>
    </source>
</evidence>
<accession>A0A453C829</accession>
<dbReference type="PANTHER" id="PTHR46287:SF20">
    <property type="entry name" value="OS04G0482300 PROTEIN"/>
    <property type="match status" value="1"/>
</dbReference>
<reference evidence="8" key="2">
    <citation type="journal article" date="2017" name="Nat. Plants">
        <title>The Aegilops tauschii genome reveals multiple impacts of transposons.</title>
        <authorList>
            <person name="Zhao G."/>
            <person name="Zou C."/>
            <person name="Li K."/>
            <person name="Wang K."/>
            <person name="Li T."/>
            <person name="Gao L."/>
            <person name="Zhang X."/>
            <person name="Wang H."/>
            <person name="Yang Z."/>
            <person name="Liu X."/>
            <person name="Jiang W."/>
            <person name="Mao L."/>
            <person name="Kong X."/>
            <person name="Jiao Y."/>
            <person name="Jia J."/>
        </authorList>
    </citation>
    <scope>NUCLEOTIDE SEQUENCE [LARGE SCALE GENOMIC DNA]</scope>
    <source>
        <strain evidence="8">cv. AL8/78</strain>
    </source>
</reference>
<evidence type="ECO:0000313" key="8">
    <source>
        <dbReference type="Proteomes" id="UP000015105"/>
    </source>
</evidence>
<dbReference type="GO" id="GO:0006355">
    <property type="term" value="P:regulation of DNA-templated transcription"/>
    <property type="evidence" value="ECO:0007669"/>
    <property type="project" value="UniProtKB-ARBA"/>
</dbReference>
<evidence type="ECO:0000256" key="5">
    <source>
        <dbReference type="ARBA" id="ARBA00022833"/>
    </source>
</evidence>
<evidence type="ECO:0000259" key="6">
    <source>
        <dbReference type="PROSITE" id="PS50097"/>
    </source>
</evidence>
<dbReference type="InterPro" id="IPR035898">
    <property type="entry name" value="TAZ_dom_sf"/>
</dbReference>
<reference evidence="7" key="5">
    <citation type="journal article" date="2021" name="G3 (Bethesda)">
        <title>Aegilops tauschii genome assembly Aet v5.0 features greater sequence contiguity and improved annotation.</title>
        <authorList>
            <person name="Wang L."/>
            <person name="Zhu T."/>
            <person name="Rodriguez J.C."/>
            <person name="Deal K.R."/>
            <person name="Dubcovsky J."/>
            <person name="McGuire P.E."/>
            <person name="Lux T."/>
            <person name="Spannagl M."/>
            <person name="Mayer K.F.X."/>
            <person name="Baldrich P."/>
            <person name="Meyers B.C."/>
            <person name="Huo N."/>
            <person name="Gu Y.Q."/>
            <person name="Zhou H."/>
            <person name="Devos K.M."/>
            <person name="Bennetzen J.L."/>
            <person name="Unver T."/>
            <person name="Budak H."/>
            <person name="Gulick P.J."/>
            <person name="Galiba G."/>
            <person name="Kalapos B."/>
            <person name="Nelson D.R."/>
            <person name="Li P."/>
            <person name="You F.M."/>
            <person name="Luo M.C."/>
            <person name="Dvorak J."/>
        </authorList>
    </citation>
    <scope>NUCLEOTIDE SEQUENCE [LARGE SCALE GENOMIC DNA]</scope>
    <source>
        <strain evidence="7">cv. AL8/78</strain>
    </source>
</reference>
<dbReference type="EnsemblPlants" id="AET2Gv20767900.8">
    <property type="protein sequence ID" value="AET2Gv20767900.8"/>
    <property type="gene ID" value="AET2Gv20767900"/>
</dbReference>
<keyword evidence="3" id="KW-0863">Zinc-finger</keyword>
<dbReference type="InterPro" id="IPR000210">
    <property type="entry name" value="BTB/POZ_dom"/>
</dbReference>